<dbReference type="PROSITE" id="PS00760">
    <property type="entry name" value="SPASE_I_2"/>
    <property type="match status" value="1"/>
</dbReference>
<dbReference type="InterPro" id="IPR036286">
    <property type="entry name" value="LexA/Signal_pep-like_sf"/>
</dbReference>
<gene>
    <name evidence="9" type="primary">lepB</name>
    <name evidence="9" type="ORF">DKT75_12750</name>
</gene>
<dbReference type="InterPro" id="IPR019758">
    <property type="entry name" value="Pept_S26A_signal_pept_1_CS"/>
</dbReference>
<feature type="active site" evidence="6">
    <location>
        <position position="132"/>
    </location>
</feature>
<dbReference type="PRINTS" id="PR00727">
    <property type="entry name" value="LEADERPTASE"/>
</dbReference>
<protein>
    <recommendedName>
        <fullName evidence="4 7">Signal peptidase I</fullName>
        <ecNumber evidence="3 7">3.4.21.89</ecNumber>
    </recommendedName>
</protein>
<evidence type="ECO:0000256" key="4">
    <source>
        <dbReference type="ARBA" id="ARBA00019232"/>
    </source>
</evidence>
<dbReference type="Pfam" id="PF10502">
    <property type="entry name" value="Peptidase_S26"/>
    <property type="match status" value="1"/>
</dbReference>
<dbReference type="GO" id="GO:0006465">
    <property type="term" value="P:signal peptide processing"/>
    <property type="evidence" value="ECO:0007669"/>
    <property type="project" value="InterPro"/>
</dbReference>
<dbReference type="PROSITE" id="PS00761">
    <property type="entry name" value="SPASE_I_3"/>
    <property type="match status" value="1"/>
</dbReference>
<dbReference type="CDD" id="cd06530">
    <property type="entry name" value="S26_SPase_I"/>
    <property type="match status" value="1"/>
</dbReference>
<feature type="transmembrane region" description="Helical" evidence="7">
    <location>
        <begin position="70"/>
        <end position="86"/>
    </location>
</feature>
<evidence type="ECO:0000256" key="6">
    <source>
        <dbReference type="PIRSR" id="PIRSR600223-1"/>
    </source>
</evidence>
<dbReference type="OrthoDB" id="9815782at2"/>
<organism evidence="9 10">
    <name type="scientific">Leucothrix arctica</name>
    <dbReference type="NCBI Taxonomy" id="1481894"/>
    <lineage>
        <taxon>Bacteria</taxon>
        <taxon>Pseudomonadati</taxon>
        <taxon>Pseudomonadota</taxon>
        <taxon>Gammaproteobacteria</taxon>
        <taxon>Thiotrichales</taxon>
        <taxon>Thiotrichaceae</taxon>
        <taxon>Leucothrix</taxon>
    </lineage>
</organism>
<evidence type="ECO:0000256" key="1">
    <source>
        <dbReference type="ARBA" id="ARBA00000677"/>
    </source>
</evidence>
<name>A0A317CFW6_9GAMM</name>
<dbReference type="GO" id="GO:0016020">
    <property type="term" value="C:membrane"/>
    <property type="evidence" value="ECO:0007669"/>
    <property type="project" value="UniProtKB-SubCell"/>
</dbReference>
<keyword evidence="7" id="KW-1133">Transmembrane helix</keyword>
<dbReference type="AlphaFoldDB" id="A0A317CFW6"/>
<comment type="similarity">
    <text evidence="2 7">Belongs to the peptidase S26 family.</text>
</comment>
<evidence type="ECO:0000256" key="7">
    <source>
        <dbReference type="RuleBase" id="RU362042"/>
    </source>
</evidence>
<dbReference type="PANTHER" id="PTHR43390">
    <property type="entry name" value="SIGNAL PEPTIDASE I"/>
    <property type="match status" value="1"/>
</dbReference>
<feature type="domain" description="Peptidase S26" evidence="8">
    <location>
        <begin position="107"/>
        <end position="293"/>
    </location>
</feature>
<dbReference type="NCBIfam" id="TIGR02227">
    <property type="entry name" value="sigpep_I_bact"/>
    <property type="match status" value="1"/>
</dbReference>
<keyword evidence="7" id="KW-0812">Transmembrane</keyword>
<evidence type="ECO:0000313" key="10">
    <source>
        <dbReference type="Proteomes" id="UP000245506"/>
    </source>
</evidence>
<keyword evidence="10" id="KW-1185">Reference proteome</keyword>
<reference evidence="9 10" key="1">
    <citation type="submission" date="2018-05" db="EMBL/GenBank/DDBJ databases">
        <title>Leucothrix arctica sp. nov., isolated from Arctic seawater.</title>
        <authorList>
            <person name="Choi A."/>
            <person name="Baek K."/>
        </authorList>
    </citation>
    <scope>NUCLEOTIDE SEQUENCE [LARGE SCALE GENOMIC DNA]</scope>
    <source>
        <strain evidence="9 10">IMCC9719</strain>
    </source>
</reference>
<comment type="subcellular location">
    <subcellularLocation>
        <location evidence="7">Membrane</location>
        <topology evidence="7">Multi-pass membrane protein</topology>
    </subcellularLocation>
</comment>
<comment type="catalytic activity">
    <reaction evidence="1 7">
        <text>Cleavage of hydrophobic, N-terminal signal or leader sequences from secreted and periplasmic proteins.</text>
        <dbReference type="EC" id="3.4.21.89"/>
    </reaction>
</comment>
<evidence type="ECO:0000256" key="2">
    <source>
        <dbReference type="ARBA" id="ARBA00009370"/>
    </source>
</evidence>
<sequence length="295" mass="33973">MLDGYFLVTIDSRGSILDKAWKPKAWIAIFLGVVLQSFTFLYLNRGKWFCFYFVVSVLLSLIDLRYQAFYAGALSLICPIHAYLIVRKGDFVGKRFWYSKWWCIPIIFISIAMFSFTVRSFFYEPFSIPQGSMKPTLEVGSHIWVSKLGYRTYGTYGITLLKEDIASQDLMERGQVYVFRFPQDESKSFVKRLIAVPGDSIEVKGSDVIVNGISLPTSLVSETEQLKYYKQQVDGNTFRIQHMKDRAIGFGHMSSRIVPKNSYFFLGDNRDNSNDSRFWGFVPSDNIVGKVVYSF</sequence>
<keyword evidence="7" id="KW-0472">Membrane</keyword>
<feature type="transmembrane region" description="Helical" evidence="7">
    <location>
        <begin position="98"/>
        <end position="122"/>
    </location>
</feature>
<feature type="transmembrane region" description="Helical" evidence="7">
    <location>
        <begin position="25"/>
        <end position="43"/>
    </location>
</feature>
<dbReference type="EMBL" id="QGKL01000035">
    <property type="protein sequence ID" value="PWQ95210.1"/>
    <property type="molecule type" value="Genomic_DNA"/>
</dbReference>
<evidence type="ECO:0000313" key="9">
    <source>
        <dbReference type="EMBL" id="PWQ95210.1"/>
    </source>
</evidence>
<dbReference type="InterPro" id="IPR019757">
    <property type="entry name" value="Pept_S26A_signal_pept_1_Lys-AS"/>
</dbReference>
<dbReference type="RefSeq" id="WP_109823822.1">
    <property type="nucleotide sequence ID" value="NZ_QGKL01000035.1"/>
</dbReference>
<dbReference type="SUPFAM" id="SSF51306">
    <property type="entry name" value="LexA/Signal peptidase"/>
    <property type="match status" value="1"/>
</dbReference>
<dbReference type="Proteomes" id="UP000245506">
    <property type="component" value="Unassembled WGS sequence"/>
</dbReference>
<comment type="caution">
    <text evidence="9">The sequence shown here is derived from an EMBL/GenBank/DDBJ whole genome shotgun (WGS) entry which is preliminary data.</text>
</comment>
<proteinExistence type="inferred from homology"/>
<keyword evidence="5 7" id="KW-0378">Hydrolase</keyword>
<accession>A0A317CFW6</accession>
<feature type="active site" evidence="6">
    <location>
        <position position="191"/>
    </location>
</feature>
<evidence type="ECO:0000256" key="3">
    <source>
        <dbReference type="ARBA" id="ARBA00013208"/>
    </source>
</evidence>
<evidence type="ECO:0000256" key="5">
    <source>
        <dbReference type="ARBA" id="ARBA00022801"/>
    </source>
</evidence>
<dbReference type="GO" id="GO:0004252">
    <property type="term" value="F:serine-type endopeptidase activity"/>
    <property type="evidence" value="ECO:0007669"/>
    <property type="project" value="InterPro"/>
</dbReference>
<dbReference type="InterPro" id="IPR000223">
    <property type="entry name" value="Pept_S26A_signal_pept_1"/>
</dbReference>
<dbReference type="PANTHER" id="PTHR43390:SF1">
    <property type="entry name" value="CHLOROPLAST PROCESSING PEPTIDASE"/>
    <property type="match status" value="1"/>
</dbReference>
<dbReference type="GO" id="GO:0009003">
    <property type="term" value="F:signal peptidase activity"/>
    <property type="evidence" value="ECO:0007669"/>
    <property type="project" value="UniProtKB-EC"/>
</dbReference>
<evidence type="ECO:0000259" key="8">
    <source>
        <dbReference type="Pfam" id="PF10502"/>
    </source>
</evidence>
<dbReference type="InterPro" id="IPR019533">
    <property type="entry name" value="Peptidase_S26"/>
</dbReference>
<dbReference type="EC" id="3.4.21.89" evidence="3 7"/>
<keyword evidence="7" id="KW-0645">Protease</keyword>
<dbReference type="Gene3D" id="2.10.109.10">
    <property type="entry name" value="Umud Fragment, subunit A"/>
    <property type="match status" value="1"/>
</dbReference>